<reference evidence="5 6" key="1">
    <citation type="submission" date="2018-08" db="EMBL/GenBank/DDBJ databases">
        <title>Isolation, diversity and antifungal activity of Actinobacteria from wheat.</title>
        <authorList>
            <person name="Han C."/>
        </authorList>
    </citation>
    <scope>NUCLEOTIDE SEQUENCE [LARGE SCALE GENOMIC DNA]</scope>
    <source>
        <strain evidence="5 6">NEAU-YY421</strain>
    </source>
</reference>
<keyword evidence="2" id="KW-0067">ATP-binding</keyword>
<feature type="region of interest" description="Disordered" evidence="3">
    <location>
        <begin position="279"/>
        <end position="324"/>
    </location>
</feature>
<accession>A0A372LXM1</accession>
<evidence type="ECO:0000313" key="6">
    <source>
        <dbReference type="Proteomes" id="UP000263094"/>
    </source>
</evidence>
<evidence type="ECO:0000313" key="5">
    <source>
        <dbReference type="EMBL" id="RFU83404.1"/>
    </source>
</evidence>
<dbReference type="GO" id="GO:0035556">
    <property type="term" value="P:intracellular signal transduction"/>
    <property type="evidence" value="ECO:0007669"/>
    <property type="project" value="TreeGrafter"/>
</dbReference>
<evidence type="ECO:0000256" key="1">
    <source>
        <dbReference type="ARBA" id="ARBA00022741"/>
    </source>
</evidence>
<dbReference type="GO" id="GO:0004674">
    <property type="term" value="F:protein serine/threonine kinase activity"/>
    <property type="evidence" value="ECO:0007669"/>
    <property type="project" value="UniProtKB-KW"/>
</dbReference>
<dbReference type="PANTHER" id="PTHR24346">
    <property type="entry name" value="MAP/MICROTUBULE AFFINITY-REGULATING KINASE"/>
    <property type="match status" value="1"/>
</dbReference>
<dbReference type="InterPro" id="IPR000719">
    <property type="entry name" value="Prot_kinase_dom"/>
</dbReference>
<keyword evidence="1" id="KW-0547">Nucleotide-binding</keyword>
<sequence length="324" mass="35040">MSAPPYAVPVPRGYRVGGWEVRAPLATGAFGSVYAARRVRGAGARGARAALKFLATGAARTPQQAGHLRELAEREVQLLSRVRSPRLIRMYETLTVADPARPDLDGATVLVLEQAARSLDALLAERPRPAEGPRVLRQVCEGLSELHAAGWVHSDLKPSNVLLMADGSARIADFNMAGELEGAYAYTPACSTPDYAPPELHWSEVDERGVRIRPTADVWAFGVLAHLVLTGSHPLPGATATARRDAAMRYARGTEDLRLSPRLPGAWREIVADCLTRTHEERSAHGPATLPARMATTGPRRRGAPRRRRARRFGRIRAGALGAS</sequence>
<evidence type="ECO:0000259" key="4">
    <source>
        <dbReference type="PROSITE" id="PS50011"/>
    </source>
</evidence>
<protein>
    <submittedName>
        <fullName evidence="5">Serine/threonine protein kinase</fullName>
    </submittedName>
</protein>
<gene>
    <name evidence="5" type="ORF">DY218_27950</name>
</gene>
<proteinExistence type="predicted"/>
<keyword evidence="5" id="KW-0808">Transferase</keyword>
<feature type="compositionally biased region" description="Basic residues" evidence="3">
    <location>
        <begin position="299"/>
        <end position="315"/>
    </location>
</feature>
<evidence type="ECO:0000256" key="2">
    <source>
        <dbReference type="ARBA" id="ARBA00022840"/>
    </source>
</evidence>
<dbReference type="PANTHER" id="PTHR24346:SF30">
    <property type="entry name" value="MATERNAL EMBRYONIC LEUCINE ZIPPER KINASE"/>
    <property type="match status" value="1"/>
</dbReference>
<name>A0A372LXM1_9ACTN</name>
<dbReference type="GO" id="GO:0005737">
    <property type="term" value="C:cytoplasm"/>
    <property type="evidence" value="ECO:0007669"/>
    <property type="project" value="TreeGrafter"/>
</dbReference>
<dbReference type="Gene3D" id="1.10.510.10">
    <property type="entry name" value="Transferase(Phosphotransferase) domain 1"/>
    <property type="match status" value="1"/>
</dbReference>
<keyword evidence="5" id="KW-0723">Serine/threonine-protein kinase</keyword>
<dbReference type="PROSITE" id="PS50011">
    <property type="entry name" value="PROTEIN_KINASE_DOM"/>
    <property type="match status" value="1"/>
</dbReference>
<evidence type="ECO:0000256" key="3">
    <source>
        <dbReference type="SAM" id="MobiDB-lite"/>
    </source>
</evidence>
<dbReference type="Proteomes" id="UP000263094">
    <property type="component" value="Unassembled WGS sequence"/>
</dbReference>
<keyword evidence="6" id="KW-1185">Reference proteome</keyword>
<organism evidence="5 6">
    <name type="scientific">Streptomyces triticagri</name>
    <dbReference type="NCBI Taxonomy" id="2293568"/>
    <lineage>
        <taxon>Bacteria</taxon>
        <taxon>Bacillati</taxon>
        <taxon>Actinomycetota</taxon>
        <taxon>Actinomycetes</taxon>
        <taxon>Kitasatosporales</taxon>
        <taxon>Streptomycetaceae</taxon>
        <taxon>Streptomyces</taxon>
    </lineage>
</organism>
<feature type="domain" description="Protein kinase" evidence="4">
    <location>
        <begin position="19"/>
        <end position="294"/>
    </location>
</feature>
<keyword evidence="5" id="KW-0418">Kinase</keyword>
<dbReference type="InterPro" id="IPR011009">
    <property type="entry name" value="Kinase-like_dom_sf"/>
</dbReference>
<dbReference type="AlphaFoldDB" id="A0A372LXM1"/>
<comment type="caution">
    <text evidence="5">The sequence shown here is derived from an EMBL/GenBank/DDBJ whole genome shotgun (WGS) entry which is preliminary data.</text>
</comment>
<dbReference type="GO" id="GO:0005524">
    <property type="term" value="F:ATP binding"/>
    <property type="evidence" value="ECO:0007669"/>
    <property type="project" value="UniProtKB-KW"/>
</dbReference>
<dbReference type="OrthoDB" id="9801841at2"/>
<dbReference type="Gene3D" id="3.30.200.20">
    <property type="entry name" value="Phosphorylase Kinase, domain 1"/>
    <property type="match status" value="1"/>
</dbReference>
<dbReference type="SMART" id="SM00220">
    <property type="entry name" value="S_TKc"/>
    <property type="match status" value="1"/>
</dbReference>
<dbReference type="EMBL" id="QUAK01000203">
    <property type="protein sequence ID" value="RFU83404.1"/>
    <property type="molecule type" value="Genomic_DNA"/>
</dbReference>
<dbReference type="SUPFAM" id="SSF56112">
    <property type="entry name" value="Protein kinase-like (PK-like)"/>
    <property type="match status" value="1"/>
</dbReference>
<dbReference type="Pfam" id="PF00069">
    <property type="entry name" value="Pkinase"/>
    <property type="match status" value="1"/>
</dbReference>